<dbReference type="Gene3D" id="3.10.560.10">
    <property type="entry name" value="Outer membrane lipoprotein wza domain like"/>
    <property type="match status" value="3"/>
</dbReference>
<dbReference type="PANTHER" id="PTHR33619:SF3">
    <property type="entry name" value="POLYSACCHARIDE EXPORT PROTEIN GFCE-RELATED"/>
    <property type="match status" value="1"/>
</dbReference>
<keyword evidence="8" id="KW-0625">Polysaccharide transport</keyword>
<evidence type="ECO:0000313" key="19">
    <source>
        <dbReference type="EMBL" id="WNZ27287.1"/>
    </source>
</evidence>
<keyword evidence="5" id="KW-0762">Sugar transport</keyword>
<evidence type="ECO:0000259" key="16">
    <source>
        <dbReference type="Pfam" id="PF02563"/>
    </source>
</evidence>
<keyword evidence="3" id="KW-0813">Transport</keyword>
<keyword evidence="9" id="KW-0406">Ion transport</keyword>
<dbReference type="InterPro" id="IPR054765">
    <property type="entry name" value="SLBB_dom"/>
</dbReference>
<evidence type="ECO:0000256" key="14">
    <source>
        <dbReference type="ARBA" id="ARBA00023288"/>
    </source>
</evidence>
<evidence type="ECO:0008006" key="20">
    <source>
        <dbReference type="Google" id="ProtNLM"/>
    </source>
</evidence>
<dbReference type="Gene3D" id="3.30.1950.10">
    <property type="entry name" value="wza like domain"/>
    <property type="match status" value="1"/>
</dbReference>
<keyword evidence="11" id="KW-0472">Membrane</keyword>
<dbReference type="GO" id="GO:0015159">
    <property type="term" value="F:polysaccharide transmembrane transporter activity"/>
    <property type="evidence" value="ECO:0007669"/>
    <property type="project" value="InterPro"/>
</dbReference>
<dbReference type="Pfam" id="PF02563">
    <property type="entry name" value="Poly_export"/>
    <property type="match status" value="1"/>
</dbReference>
<feature type="compositionally biased region" description="Low complexity" evidence="15">
    <location>
        <begin position="167"/>
        <end position="258"/>
    </location>
</feature>
<keyword evidence="13" id="KW-0998">Cell outer membrane</keyword>
<keyword evidence="6" id="KW-0812">Transmembrane</keyword>
<feature type="domain" description="Soluble ligand binding" evidence="17">
    <location>
        <begin position="675"/>
        <end position="726"/>
    </location>
</feature>
<feature type="region of interest" description="Disordered" evidence="15">
    <location>
        <begin position="160"/>
        <end position="265"/>
    </location>
</feature>
<dbReference type="PANTHER" id="PTHR33619">
    <property type="entry name" value="POLYSACCHARIDE EXPORT PROTEIN GFCE-RELATED"/>
    <property type="match status" value="1"/>
</dbReference>
<dbReference type="Pfam" id="PF10531">
    <property type="entry name" value="SLBB"/>
    <property type="match status" value="1"/>
</dbReference>
<evidence type="ECO:0000256" key="8">
    <source>
        <dbReference type="ARBA" id="ARBA00023047"/>
    </source>
</evidence>
<evidence type="ECO:0000256" key="15">
    <source>
        <dbReference type="SAM" id="MobiDB-lite"/>
    </source>
</evidence>
<dbReference type="GO" id="GO:0046930">
    <property type="term" value="C:pore complex"/>
    <property type="evidence" value="ECO:0007669"/>
    <property type="project" value="UniProtKB-KW"/>
</dbReference>
<proteinExistence type="inferred from homology"/>
<organism evidence="19">
    <name type="scientific">Leptolyngbya sp. NK1-12</name>
    <dbReference type="NCBI Taxonomy" id="2547451"/>
    <lineage>
        <taxon>Bacteria</taxon>
        <taxon>Bacillati</taxon>
        <taxon>Cyanobacteriota</taxon>
        <taxon>Cyanophyceae</taxon>
        <taxon>Leptolyngbyales</taxon>
        <taxon>Leptolyngbyaceae</taxon>
        <taxon>Leptolyngbya group</taxon>
        <taxon>Leptolyngbya</taxon>
    </lineage>
</organism>
<dbReference type="InterPro" id="IPR049712">
    <property type="entry name" value="Poly_export"/>
</dbReference>
<feature type="domain" description="Polysaccharide export protein N-terminal" evidence="16">
    <location>
        <begin position="373"/>
        <end position="446"/>
    </location>
</feature>
<comment type="subcellular location">
    <subcellularLocation>
        <location evidence="1">Cell outer membrane</location>
        <topology evidence="1">Multi-pass membrane protein</topology>
    </subcellularLocation>
</comment>
<evidence type="ECO:0000256" key="12">
    <source>
        <dbReference type="ARBA" id="ARBA00023139"/>
    </source>
</evidence>
<gene>
    <name evidence="19" type="ORF">HJG54_30835</name>
</gene>
<evidence type="ECO:0000256" key="1">
    <source>
        <dbReference type="ARBA" id="ARBA00004571"/>
    </source>
</evidence>
<dbReference type="EMBL" id="CP053587">
    <property type="protein sequence ID" value="WNZ27287.1"/>
    <property type="molecule type" value="Genomic_DNA"/>
</dbReference>
<keyword evidence="4" id="KW-1134">Transmembrane beta strand</keyword>
<reference evidence="19" key="1">
    <citation type="submission" date="2020-05" db="EMBL/GenBank/DDBJ databases">
        <authorList>
            <person name="Zhu T."/>
            <person name="Keshari N."/>
            <person name="Lu X."/>
        </authorList>
    </citation>
    <scope>NUCLEOTIDE SEQUENCE</scope>
    <source>
        <strain evidence="19">NK1-12</strain>
    </source>
</reference>
<evidence type="ECO:0000256" key="6">
    <source>
        <dbReference type="ARBA" id="ARBA00022692"/>
    </source>
</evidence>
<evidence type="ECO:0000256" key="10">
    <source>
        <dbReference type="ARBA" id="ARBA00023114"/>
    </source>
</evidence>
<dbReference type="GO" id="GO:0009279">
    <property type="term" value="C:cell outer membrane"/>
    <property type="evidence" value="ECO:0007669"/>
    <property type="project" value="UniProtKB-SubCell"/>
</dbReference>
<evidence type="ECO:0000256" key="5">
    <source>
        <dbReference type="ARBA" id="ARBA00022597"/>
    </source>
</evidence>
<dbReference type="GO" id="GO:0015288">
    <property type="term" value="F:porin activity"/>
    <property type="evidence" value="ECO:0007669"/>
    <property type="project" value="UniProtKB-KW"/>
</dbReference>
<feature type="region of interest" description="Disordered" evidence="15">
    <location>
        <begin position="348"/>
        <end position="367"/>
    </location>
</feature>
<sequence>MAAAPEAKVPVQVPIQQTIVPPEVINAQPLTVTRNLAKERQQREAKLAQDLAKVSVPAHQPAARPSAQMTEINVPSTANLPIDRIVAKSVGSGISTAAAPARPVPARPAPAQSASASTAIAARPAQPAPAPNTAVLSTASSTASSVAGANSQSIATSINTLSNPAAPSSTSSTTPSTTPSHNTVPANIAPNNTPAAPSNTTAANVAPNPTTAKAAPNVAPSNLSAQAAAAAPAQPQAERNHSPNPTSGNPTSPAPAATIQTPSATETAPIARLEPRPQPAQQISRALDAAISQEAATQLVAQAPLQNQPITDIPAVIAASRPASPPPQPAAPVAITQTNRSPVQLASSQATGVPPAAPATSPGVPTGVPTASVSETYTLGPGDRIALRFFNTPEYNGEAQVQSDGTLNLPLVGSFSVAGMTVAQAEAEISARYQSELRYAIVTVSLVQARPLQVAIVGEVQQPGSYTLSLVEGAQFPGIVRAIQTAGGTTQAADLRNVQVQRASGPNGSQSISVNLVDLLQGGNLGQDLKLRDGDRIVIPTAATVDFSEATQFAASNFAATPSQPFDVAIVGEVFRPGAYKMGSEGRATVTQAIQLAGGVKPTANIRQIQIRRPTRSGTEQVINIDFWQLLQSGNLYQDLMLQQGDRIVIPTATALSPEETVLLTAANVSPEAIKVNVVGEVKSPGVVSVAPSSTLNQAILAAGGLNNRATRELELIRLEPNGTLTRRTIHMDILQGYNTTENPLLQNNDIVVVGRSGLAQFSDQFNQINSILGPLLQLIPFRPF</sequence>
<evidence type="ECO:0000256" key="2">
    <source>
        <dbReference type="ARBA" id="ARBA00009450"/>
    </source>
</evidence>
<evidence type="ECO:0000256" key="11">
    <source>
        <dbReference type="ARBA" id="ARBA00023136"/>
    </source>
</evidence>
<evidence type="ECO:0000256" key="3">
    <source>
        <dbReference type="ARBA" id="ARBA00022448"/>
    </source>
</evidence>
<dbReference type="InterPro" id="IPR003715">
    <property type="entry name" value="Poly_export_N"/>
</dbReference>
<evidence type="ECO:0000256" key="7">
    <source>
        <dbReference type="ARBA" id="ARBA00022729"/>
    </source>
</evidence>
<protein>
    <recommendedName>
        <fullName evidence="20">Polysaccharide export protein</fullName>
    </recommendedName>
</protein>
<evidence type="ECO:0000256" key="13">
    <source>
        <dbReference type="ARBA" id="ARBA00023237"/>
    </source>
</evidence>
<evidence type="ECO:0000259" key="18">
    <source>
        <dbReference type="Pfam" id="PF22461"/>
    </source>
</evidence>
<comment type="similarity">
    <text evidence="2">Belongs to the BexD/CtrA/VexA family.</text>
</comment>
<feature type="region of interest" description="Disordered" evidence="15">
    <location>
        <begin position="97"/>
        <end position="136"/>
    </location>
</feature>
<keyword evidence="12" id="KW-0564">Palmitate</keyword>
<evidence type="ECO:0000256" key="4">
    <source>
        <dbReference type="ARBA" id="ARBA00022452"/>
    </source>
</evidence>
<dbReference type="InterPro" id="IPR019554">
    <property type="entry name" value="Soluble_ligand-bd"/>
</dbReference>
<dbReference type="GO" id="GO:0006811">
    <property type="term" value="P:monoatomic ion transport"/>
    <property type="evidence" value="ECO:0007669"/>
    <property type="project" value="UniProtKB-KW"/>
</dbReference>
<evidence type="ECO:0000259" key="17">
    <source>
        <dbReference type="Pfam" id="PF10531"/>
    </source>
</evidence>
<evidence type="ECO:0000256" key="9">
    <source>
        <dbReference type="ARBA" id="ARBA00023065"/>
    </source>
</evidence>
<keyword evidence="7" id="KW-0732">Signal</keyword>
<dbReference type="AlphaFoldDB" id="A0AA97ANY5"/>
<feature type="compositionally biased region" description="Low complexity" evidence="15">
    <location>
        <begin position="109"/>
        <end position="136"/>
    </location>
</feature>
<keyword evidence="14" id="KW-0449">Lipoprotein</keyword>
<name>A0AA97ANY5_9CYAN</name>
<feature type="domain" description="SLBB" evidence="18">
    <location>
        <begin position="568"/>
        <end position="649"/>
    </location>
</feature>
<dbReference type="RefSeq" id="WP_316436940.1">
    <property type="nucleotide sequence ID" value="NZ_CP053587.1"/>
</dbReference>
<keyword evidence="10" id="KW-0626">Porin</keyword>
<feature type="domain" description="SLBB" evidence="18">
    <location>
        <begin position="453"/>
        <end position="538"/>
    </location>
</feature>
<dbReference type="Pfam" id="PF22461">
    <property type="entry name" value="SLBB_2"/>
    <property type="match status" value="2"/>
</dbReference>
<accession>A0AA97ANY5</accession>